<organism evidence="11 12">
    <name type="scientific">Hyphomicrobium album</name>
    <dbReference type="NCBI Taxonomy" id="2665159"/>
    <lineage>
        <taxon>Bacteria</taxon>
        <taxon>Pseudomonadati</taxon>
        <taxon>Pseudomonadota</taxon>
        <taxon>Alphaproteobacteria</taxon>
        <taxon>Hyphomicrobiales</taxon>
        <taxon>Hyphomicrobiaceae</taxon>
        <taxon>Hyphomicrobium</taxon>
    </lineage>
</organism>
<evidence type="ECO:0000256" key="1">
    <source>
        <dbReference type="ARBA" id="ARBA00022723"/>
    </source>
</evidence>
<dbReference type="Gene3D" id="3.30.300.130">
    <property type="entry name" value="Fe-S cluster assembly (FSCA)"/>
    <property type="match status" value="1"/>
</dbReference>
<dbReference type="GO" id="GO:0051539">
    <property type="term" value="F:4 iron, 4 sulfur cluster binding"/>
    <property type="evidence" value="ECO:0007669"/>
    <property type="project" value="TreeGrafter"/>
</dbReference>
<feature type="domain" description="Gamma-butyrobetaine hydroxylase-like N-terminal" evidence="10">
    <location>
        <begin position="414"/>
        <end position="490"/>
    </location>
</feature>
<keyword evidence="3 7" id="KW-0067">ATP-binding</keyword>
<keyword evidence="4 7" id="KW-0408">Iron</keyword>
<feature type="binding site" evidence="7">
    <location>
        <begin position="154"/>
        <end position="161"/>
    </location>
    <ligand>
        <name>ATP</name>
        <dbReference type="ChEBI" id="CHEBI:30616"/>
    </ligand>
</feature>
<keyword evidence="5 7" id="KW-0411">Iron-sulfur</keyword>
<dbReference type="GO" id="GO:0005524">
    <property type="term" value="F:ATP binding"/>
    <property type="evidence" value="ECO:0007669"/>
    <property type="project" value="UniProtKB-UniRule"/>
</dbReference>
<comment type="function">
    <text evidence="7">Binds and transfers iron-sulfur (Fe-S) clusters to target apoproteins. Can hydrolyze ATP.</text>
</comment>
<dbReference type="SUPFAM" id="SSF117916">
    <property type="entry name" value="Fe-S cluster assembly (FSCA) domain-like"/>
    <property type="match status" value="1"/>
</dbReference>
<dbReference type="HAMAP" id="MF_02040">
    <property type="entry name" value="Mrp_NBP35"/>
    <property type="match status" value="1"/>
</dbReference>
<feature type="region of interest" description="Disordered" evidence="8">
    <location>
        <begin position="82"/>
        <end position="134"/>
    </location>
</feature>
<keyword evidence="12" id="KW-1185">Reference proteome</keyword>
<dbReference type="Gene3D" id="3.30.2020.30">
    <property type="match status" value="1"/>
</dbReference>
<dbReference type="FunFam" id="3.40.50.300:FF:000418">
    <property type="entry name" value="Iron-sulfur cluster carrier protein"/>
    <property type="match status" value="1"/>
</dbReference>
<evidence type="ECO:0000256" key="2">
    <source>
        <dbReference type="ARBA" id="ARBA00022741"/>
    </source>
</evidence>
<dbReference type="Pfam" id="PF06155">
    <property type="entry name" value="GBBH-like_N"/>
    <property type="match status" value="1"/>
</dbReference>
<dbReference type="InterPro" id="IPR038492">
    <property type="entry name" value="GBBH-like_N_sf"/>
</dbReference>
<dbReference type="InterPro" id="IPR034904">
    <property type="entry name" value="FSCA_dom_sf"/>
</dbReference>
<reference evidence="11 12" key="1">
    <citation type="submission" date="2019-11" db="EMBL/GenBank/DDBJ databases">
        <title>Identification of a novel strain.</title>
        <authorList>
            <person name="Xu Q."/>
            <person name="Wang G."/>
        </authorList>
    </citation>
    <scope>NUCLEOTIDE SEQUENCE [LARGE SCALE GENOMIC DNA]</scope>
    <source>
        <strain evidence="12">xq</strain>
    </source>
</reference>
<keyword evidence="7" id="KW-0378">Hydrolase</keyword>
<dbReference type="AlphaFoldDB" id="A0A6I3KHE4"/>
<comment type="subunit">
    <text evidence="7">Homodimer.</text>
</comment>
<feature type="domain" description="MIP18 family-like" evidence="9">
    <location>
        <begin position="8"/>
        <end position="75"/>
    </location>
</feature>
<dbReference type="GO" id="GO:0046872">
    <property type="term" value="F:metal ion binding"/>
    <property type="evidence" value="ECO:0007669"/>
    <property type="project" value="UniProtKB-KW"/>
</dbReference>
<sequence>MTVSKPHVLDELRRIKGPDLEGNIVDLGLVSEILVKDDKVYFSITVPATRAEELEPLRRAAETVVAKVPGVASVSAVLTAEMPRGTGKAPESARVAQARSRGTGGNGGGHAHSHDHAHAHAPAPAAAAGAQPGTGPKPLAAISGVKTLIAVASGKGGVGKSTVAVNLALGLQAAGKKVGILDADIYGPSQPRLLGLKGQPQIISGKTLKPMQAHGLKAMSMGFLVDEETPVIWRGPMVVGALNQMLRDVAWGDGGDLDVLIIDMPPGTGDVQLTMAQQVPLSGAVIVSTPQDLALIDARKGLSMFRKVGVPVLGIVENMSTFVCPKCGERSDIFGHGGAEHEAQRLGVPFLGAVPLDMDVRLRSDTGEPITATLPDSEHAKIFRAIAERTLTELETAQRNAVRPPRLEITGGGSGLTVEFACKSRFEFTAELLRVMSPSAEVQGHSAEQRVTVGGKRNVKIKELRPVGNYAVRIAFDDGHDTGLYTWTYLMQLGREKDMRWGQYLEELTKKGLSR</sequence>
<dbReference type="GO" id="GO:0140663">
    <property type="term" value="F:ATP-dependent FeS chaperone activity"/>
    <property type="evidence" value="ECO:0007669"/>
    <property type="project" value="InterPro"/>
</dbReference>
<dbReference type="Pfam" id="PF10609">
    <property type="entry name" value="ParA"/>
    <property type="match status" value="1"/>
</dbReference>
<evidence type="ECO:0000256" key="6">
    <source>
        <dbReference type="ARBA" id="ARBA00024036"/>
    </source>
</evidence>
<dbReference type="RefSeq" id="WP_154738852.1">
    <property type="nucleotide sequence ID" value="NZ_WMBQ01000001.1"/>
</dbReference>
<dbReference type="GO" id="GO:0016226">
    <property type="term" value="P:iron-sulfur cluster assembly"/>
    <property type="evidence" value="ECO:0007669"/>
    <property type="project" value="InterPro"/>
</dbReference>
<dbReference type="SUPFAM" id="SSF52540">
    <property type="entry name" value="P-loop containing nucleoside triphosphate hydrolases"/>
    <property type="match status" value="1"/>
</dbReference>
<evidence type="ECO:0000256" key="5">
    <source>
        <dbReference type="ARBA" id="ARBA00023014"/>
    </source>
</evidence>
<dbReference type="InterPro" id="IPR033756">
    <property type="entry name" value="YlxH/NBP35"/>
</dbReference>
<proteinExistence type="inferred from homology"/>
<evidence type="ECO:0000256" key="7">
    <source>
        <dbReference type="HAMAP-Rule" id="MF_02040"/>
    </source>
</evidence>
<evidence type="ECO:0000256" key="4">
    <source>
        <dbReference type="ARBA" id="ARBA00023004"/>
    </source>
</evidence>
<protein>
    <recommendedName>
        <fullName evidence="7">Iron-sulfur cluster carrier protein</fullName>
    </recommendedName>
</protein>
<name>A0A6I3KHE4_9HYPH</name>
<accession>A0A6I3KHE4</accession>
<dbReference type="PANTHER" id="PTHR42961:SF2">
    <property type="entry name" value="IRON-SULFUR PROTEIN NUBPL"/>
    <property type="match status" value="1"/>
</dbReference>
<dbReference type="CDD" id="cd02037">
    <property type="entry name" value="Mrp_NBP35"/>
    <property type="match status" value="1"/>
</dbReference>
<dbReference type="PANTHER" id="PTHR42961">
    <property type="entry name" value="IRON-SULFUR PROTEIN NUBPL"/>
    <property type="match status" value="1"/>
</dbReference>
<dbReference type="InterPro" id="IPR002744">
    <property type="entry name" value="MIP18-like"/>
</dbReference>
<dbReference type="InterPro" id="IPR010376">
    <property type="entry name" value="GBBH-like_N"/>
</dbReference>
<evidence type="ECO:0000256" key="3">
    <source>
        <dbReference type="ARBA" id="ARBA00022840"/>
    </source>
</evidence>
<evidence type="ECO:0000313" key="11">
    <source>
        <dbReference type="EMBL" id="MTD94424.1"/>
    </source>
</evidence>
<evidence type="ECO:0000313" key="12">
    <source>
        <dbReference type="Proteomes" id="UP000440694"/>
    </source>
</evidence>
<dbReference type="InterPro" id="IPR027417">
    <property type="entry name" value="P-loop_NTPase"/>
</dbReference>
<comment type="similarity">
    <text evidence="6 7">Belongs to the Mrp/NBP35 ATP-binding proteins family.</text>
</comment>
<gene>
    <name evidence="11" type="ORF">GIW81_08765</name>
</gene>
<dbReference type="InterPro" id="IPR019591">
    <property type="entry name" value="Mrp/NBP35_ATP-bd"/>
</dbReference>
<keyword evidence="2 7" id="KW-0547">Nucleotide-binding</keyword>
<dbReference type="Pfam" id="PF01883">
    <property type="entry name" value="FeS_assembly_P"/>
    <property type="match status" value="1"/>
</dbReference>
<dbReference type="InterPro" id="IPR044304">
    <property type="entry name" value="NUBPL-like"/>
</dbReference>
<evidence type="ECO:0000259" key="9">
    <source>
        <dbReference type="Pfam" id="PF01883"/>
    </source>
</evidence>
<comment type="caution">
    <text evidence="11">The sequence shown here is derived from an EMBL/GenBank/DDBJ whole genome shotgun (WGS) entry which is preliminary data.</text>
</comment>
<dbReference type="Gene3D" id="3.40.50.300">
    <property type="entry name" value="P-loop containing nucleotide triphosphate hydrolases"/>
    <property type="match status" value="1"/>
</dbReference>
<dbReference type="EMBL" id="WMBQ01000001">
    <property type="protein sequence ID" value="MTD94424.1"/>
    <property type="molecule type" value="Genomic_DNA"/>
</dbReference>
<dbReference type="Proteomes" id="UP000440694">
    <property type="component" value="Unassembled WGS sequence"/>
</dbReference>
<dbReference type="GO" id="GO:0016887">
    <property type="term" value="F:ATP hydrolysis activity"/>
    <property type="evidence" value="ECO:0007669"/>
    <property type="project" value="UniProtKB-UniRule"/>
</dbReference>
<feature type="compositionally biased region" description="Low complexity" evidence="8">
    <location>
        <begin position="120"/>
        <end position="134"/>
    </location>
</feature>
<keyword evidence="1 7" id="KW-0479">Metal-binding</keyword>
<evidence type="ECO:0000259" key="10">
    <source>
        <dbReference type="Pfam" id="PF06155"/>
    </source>
</evidence>
<evidence type="ECO:0000256" key="8">
    <source>
        <dbReference type="SAM" id="MobiDB-lite"/>
    </source>
</evidence>